<evidence type="ECO:0000259" key="1">
    <source>
        <dbReference type="Pfam" id="PF12867"/>
    </source>
</evidence>
<evidence type="ECO:0000313" key="3">
    <source>
        <dbReference type="Proteomes" id="UP001174205"/>
    </source>
</evidence>
<dbReference type="InterPro" id="IPR034660">
    <property type="entry name" value="DinB/YfiT-like"/>
</dbReference>
<dbReference type="RefSeq" id="WP_301247034.1">
    <property type="nucleotide sequence ID" value="NZ_JAROCD010000006.1"/>
</dbReference>
<dbReference type="Gene3D" id="1.20.120.450">
    <property type="entry name" value="dinb family like domain"/>
    <property type="match status" value="1"/>
</dbReference>
<accession>A0ABT8JAY4</accession>
<comment type="caution">
    <text evidence="2">The sequence shown here is derived from an EMBL/GenBank/DDBJ whole genome shotgun (WGS) entry which is preliminary data.</text>
</comment>
<dbReference type="Proteomes" id="UP001174205">
    <property type="component" value="Unassembled WGS sequence"/>
</dbReference>
<name>A0ABT8JAY4_9BACL</name>
<dbReference type="EMBL" id="JAROCD010000006">
    <property type="protein sequence ID" value="MDN4602261.1"/>
    <property type="molecule type" value="Genomic_DNA"/>
</dbReference>
<dbReference type="SUPFAM" id="SSF109854">
    <property type="entry name" value="DinB/YfiT-like putative metalloenzymes"/>
    <property type="match status" value="1"/>
</dbReference>
<gene>
    <name evidence="2" type="ORF">P5G61_13585</name>
</gene>
<keyword evidence="3" id="KW-1185">Reference proteome</keyword>
<feature type="domain" description="DinB-like" evidence="1">
    <location>
        <begin position="16"/>
        <end position="175"/>
    </location>
</feature>
<reference evidence="2" key="1">
    <citation type="submission" date="2023-03" db="EMBL/GenBank/DDBJ databases">
        <title>MT1 and MT2 Draft Genomes of Novel Species.</title>
        <authorList>
            <person name="Venkateswaran K."/>
        </authorList>
    </citation>
    <scope>NUCLEOTIDE SEQUENCE</scope>
    <source>
        <strain evidence="2">F6_3S_P_1C</strain>
    </source>
</reference>
<dbReference type="InterPro" id="IPR024775">
    <property type="entry name" value="DinB-like"/>
</dbReference>
<proteinExistence type="predicted"/>
<dbReference type="Pfam" id="PF12867">
    <property type="entry name" value="DinB_2"/>
    <property type="match status" value="1"/>
</dbReference>
<sequence>MNTPRTTNKGEIRRHFEMTLERYLQELDKMSDSQLRYKPSDMEWSVGQMYQHLIQSAMKMHLANVRLCISADEDADKKKNQGKTEAGEAVFAQASFPPIRIHVPASPEYTPLQPDGRESIIQGLVEVRDEMRKMDLLLEGKTSECTLPHPRFGGLDADEWFILVEMHYRHHFLQLERLKTAWEEREQRDE</sequence>
<organism evidence="2 3">
    <name type="scientific">Paenibacillus vandeheii</name>
    <dbReference type="NCBI Taxonomy" id="3035917"/>
    <lineage>
        <taxon>Bacteria</taxon>
        <taxon>Bacillati</taxon>
        <taxon>Bacillota</taxon>
        <taxon>Bacilli</taxon>
        <taxon>Bacillales</taxon>
        <taxon>Paenibacillaceae</taxon>
        <taxon>Paenibacillus</taxon>
    </lineage>
</organism>
<protein>
    <submittedName>
        <fullName evidence="2">DinB family protein</fullName>
    </submittedName>
</protein>
<evidence type="ECO:0000313" key="2">
    <source>
        <dbReference type="EMBL" id="MDN4602261.1"/>
    </source>
</evidence>